<feature type="transmembrane region" description="Helical" evidence="8">
    <location>
        <begin position="80"/>
        <end position="98"/>
    </location>
</feature>
<feature type="transmembrane region" description="Helical" evidence="8">
    <location>
        <begin position="110"/>
        <end position="130"/>
    </location>
</feature>
<proteinExistence type="predicted"/>
<dbReference type="Pfam" id="PF13231">
    <property type="entry name" value="PMT_2"/>
    <property type="match status" value="1"/>
</dbReference>
<dbReference type="Proteomes" id="UP000008130">
    <property type="component" value="Chromosome"/>
</dbReference>
<evidence type="ECO:0000256" key="6">
    <source>
        <dbReference type="ARBA" id="ARBA00022989"/>
    </source>
</evidence>
<keyword evidence="5 8" id="KW-0812">Transmembrane</keyword>
<name>F2J049_POLGS</name>
<keyword evidence="6 8" id="KW-1133">Transmembrane helix</keyword>
<keyword evidence="2" id="KW-1003">Cell membrane</keyword>
<evidence type="ECO:0000256" key="4">
    <source>
        <dbReference type="ARBA" id="ARBA00022679"/>
    </source>
</evidence>
<dbReference type="InterPro" id="IPR038731">
    <property type="entry name" value="RgtA/B/C-like"/>
</dbReference>
<evidence type="ECO:0000256" key="8">
    <source>
        <dbReference type="SAM" id="Phobius"/>
    </source>
</evidence>
<dbReference type="PANTHER" id="PTHR33908">
    <property type="entry name" value="MANNOSYLTRANSFERASE YKCB-RELATED"/>
    <property type="match status" value="1"/>
</dbReference>
<dbReference type="EMBL" id="CP002568">
    <property type="protein sequence ID" value="ADZ71883.1"/>
    <property type="molecule type" value="Genomic_DNA"/>
</dbReference>
<dbReference type="PATRIC" id="fig|991905.3.peg.3574"/>
<dbReference type="AlphaFoldDB" id="F2J049"/>
<evidence type="ECO:0000259" key="9">
    <source>
        <dbReference type="Pfam" id="PF13231"/>
    </source>
</evidence>
<dbReference type="GO" id="GO:0009103">
    <property type="term" value="P:lipopolysaccharide biosynthetic process"/>
    <property type="evidence" value="ECO:0007669"/>
    <property type="project" value="UniProtKB-ARBA"/>
</dbReference>
<dbReference type="RefSeq" id="WP_013654193.1">
    <property type="nucleotide sequence ID" value="NC_015259.1"/>
</dbReference>
<dbReference type="STRING" id="991905.SL003B_3462"/>
<keyword evidence="4 10" id="KW-0808">Transferase</keyword>
<keyword evidence="7 8" id="KW-0472">Membrane</keyword>
<feature type="domain" description="Glycosyltransferase RgtA/B/C/D-like" evidence="9">
    <location>
        <begin position="59"/>
        <end position="219"/>
    </location>
</feature>
<evidence type="ECO:0000256" key="7">
    <source>
        <dbReference type="ARBA" id="ARBA00023136"/>
    </source>
</evidence>
<evidence type="ECO:0000256" key="2">
    <source>
        <dbReference type="ARBA" id="ARBA00022475"/>
    </source>
</evidence>
<evidence type="ECO:0000313" key="11">
    <source>
        <dbReference type="Proteomes" id="UP000008130"/>
    </source>
</evidence>
<reference evidence="10 11" key="1">
    <citation type="journal article" date="2011" name="J. Bacteriol.">
        <title>Complete genome sequence of Polymorphum gilvum SL003B-26A1T, a crude oil-degrading bacterium from oil-polluted saline soil.</title>
        <authorList>
            <person name="Li S.G."/>
            <person name="Tang Y.Q."/>
            <person name="Nie Y."/>
            <person name="Cai M."/>
            <person name="Wu X.L."/>
        </authorList>
    </citation>
    <scope>NUCLEOTIDE SEQUENCE [LARGE SCALE GENOMIC DNA]</scope>
    <source>
        <strain evidence="11">LMG 25793 / CGMCC 1.9160 / SL003B-26A1</strain>
    </source>
</reference>
<feature type="transmembrane region" description="Helical" evidence="8">
    <location>
        <begin position="307"/>
        <end position="327"/>
    </location>
</feature>
<protein>
    <submittedName>
        <fullName evidence="10">Glycosyl transferase, family 39</fullName>
    </submittedName>
</protein>
<feature type="transmembrane region" description="Helical" evidence="8">
    <location>
        <begin position="334"/>
        <end position="357"/>
    </location>
</feature>
<dbReference type="HOGENOM" id="CLU_016165_1_0_5"/>
<dbReference type="InterPro" id="IPR050297">
    <property type="entry name" value="LipidA_mod_glycosyltrf_83"/>
</dbReference>
<feature type="transmembrane region" description="Helical" evidence="8">
    <location>
        <begin position="44"/>
        <end position="60"/>
    </location>
</feature>
<feature type="transmembrane region" description="Helical" evidence="8">
    <location>
        <begin position="248"/>
        <end position="269"/>
    </location>
</feature>
<keyword evidence="11" id="KW-1185">Reference proteome</keyword>
<comment type="subcellular location">
    <subcellularLocation>
        <location evidence="1">Cell membrane</location>
        <topology evidence="1">Multi-pass membrane protein</topology>
    </subcellularLocation>
</comment>
<sequence>MKTPSGSETLPSWLRPSALALFVGVLIVFRLWTASNAHLVEDEAYYRIWGLYPAFGYYDHPPMIAWWIWAGQQIAGDTALGVRLVGVLSAAVGSLVLWRTAAILFGRHVAGLAVLFFNASILIGVGGIIATPDTPSVFFWGLTLWALAELHVSGRADWWLAVGVFAGLGLVSKYSVLFLGAGIVLWLLWVPEARRWFASWQLWAGGGLALLCFAPVLVWNHGHEWASFYKQFGRAGRGDWTTKYVFEFLGALVGLLNPLVAVLAGFGVARLSRRTLARDGAASLIVLTLVPFLAYMLFHSLHARVQANWPAPLFPALALTAAVFAAAPGRRERLWQLWSAAAVGLGVLVAVVVQVHAVDPLTGRFARKDPTFQLRGWPQVTAGIRALADSRGAAYLATTGYGLTSQLSFAFAQELPVVQLNERIRYVMMPPVAAGLFDRPGLYVAEARRDNSARLAEVFDHVERVATLARTVNGVFLEDLVVYEIARPNRDPLRSVFEDPGNGGLD</sequence>
<evidence type="ECO:0000256" key="3">
    <source>
        <dbReference type="ARBA" id="ARBA00022676"/>
    </source>
</evidence>
<dbReference type="PANTHER" id="PTHR33908:SF11">
    <property type="entry name" value="MEMBRANE PROTEIN"/>
    <property type="match status" value="1"/>
</dbReference>
<evidence type="ECO:0000313" key="10">
    <source>
        <dbReference type="EMBL" id="ADZ71883.1"/>
    </source>
</evidence>
<evidence type="ECO:0000256" key="1">
    <source>
        <dbReference type="ARBA" id="ARBA00004651"/>
    </source>
</evidence>
<gene>
    <name evidence="10" type="ordered locus">SL003B_3462</name>
</gene>
<accession>F2J049</accession>
<feature type="transmembrane region" description="Helical" evidence="8">
    <location>
        <begin position="12"/>
        <end position="32"/>
    </location>
</feature>
<feature type="transmembrane region" description="Helical" evidence="8">
    <location>
        <begin position="281"/>
        <end position="301"/>
    </location>
</feature>
<organism evidence="10 11">
    <name type="scientific">Polymorphum gilvum (strain LMG 25793 / CGMCC 1.9160 / SL003B-26A1)</name>
    <dbReference type="NCBI Taxonomy" id="991905"/>
    <lineage>
        <taxon>Bacteria</taxon>
        <taxon>Pseudomonadati</taxon>
        <taxon>Pseudomonadota</taxon>
        <taxon>Alphaproteobacteria</taxon>
        <taxon>Rhodobacterales</taxon>
        <taxon>Paracoccaceae</taxon>
        <taxon>Polymorphum</taxon>
    </lineage>
</organism>
<dbReference type="KEGG" id="pgv:SL003B_3462"/>
<dbReference type="GO" id="GO:0016763">
    <property type="term" value="F:pentosyltransferase activity"/>
    <property type="evidence" value="ECO:0007669"/>
    <property type="project" value="TreeGrafter"/>
</dbReference>
<dbReference type="eggNOG" id="COG1807">
    <property type="taxonomic scope" value="Bacteria"/>
</dbReference>
<dbReference type="GO" id="GO:0005886">
    <property type="term" value="C:plasma membrane"/>
    <property type="evidence" value="ECO:0007669"/>
    <property type="project" value="UniProtKB-SubCell"/>
</dbReference>
<evidence type="ECO:0000256" key="5">
    <source>
        <dbReference type="ARBA" id="ARBA00022692"/>
    </source>
</evidence>
<feature type="transmembrane region" description="Helical" evidence="8">
    <location>
        <begin position="158"/>
        <end position="188"/>
    </location>
</feature>
<keyword evidence="3" id="KW-0328">Glycosyltransferase</keyword>
<feature type="transmembrane region" description="Helical" evidence="8">
    <location>
        <begin position="200"/>
        <end position="219"/>
    </location>
</feature>